<evidence type="ECO:0000313" key="1">
    <source>
        <dbReference type="EMBL" id="ETN98133.1"/>
    </source>
</evidence>
<dbReference type="GO" id="GO:0003676">
    <property type="term" value="F:nucleic acid binding"/>
    <property type="evidence" value="ECO:0007669"/>
    <property type="project" value="InterPro"/>
</dbReference>
<sequence>QSFFGSSPINAYFKKFRDSVAPQLFSNPVLLNVHSVRKSLQENKISIEHLPNRMWCVHCTLAPQCYRSYCSFYHKQPEKELGRILSVLAAEHQEQKNTVSETDYCKDVSITDGIRSRHTLIIQGLPRNITSNKIQKWFEVFGDIDNIIVHPNQTYLRMKRSQDAKKNCSFTQGEQCQNCY</sequence>
<comment type="caution">
    <text evidence="1">The sequence shown here is derived from an EMBL/GenBank/DDBJ whole genome shotgun (WGS) entry which is preliminary data.</text>
</comment>
<dbReference type="CDD" id="cd00590">
    <property type="entry name" value="RRM_SF"/>
    <property type="match status" value="1"/>
</dbReference>
<reference evidence="1 2" key="1">
    <citation type="journal article" date="2013" name="Curr. Biol.">
        <title>The Genome of the Foraminiferan Reticulomyxa filosa.</title>
        <authorList>
            <person name="Glockner G."/>
            <person name="Hulsmann N."/>
            <person name="Schleicher M."/>
            <person name="Noegel A.A."/>
            <person name="Eichinger L."/>
            <person name="Gallinger C."/>
            <person name="Pawlowski J."/>
            <person name="Sierra R."/>
            <person name="Euteneuer U."/>
            <person name="Pillet L."/>
            <person name="Moustafa A."/>
            <person name="Platzer M."/>
            <person name="Groth M."/>
            <person name="Szafranski K."/>
            <person name="Schliwa M."/>
        </authorList>
    </citation>
    <scope>NUCLEOTIDE SEQUENCE [LARGE SCALE GENOMIC DNA]</scope>
</reference>
<keyword evidence="2" id="KW-1185">Reference proteome</keyword>
<proteinExistence type="predicted"/>
<dbReference type="InterPro" id="IPR012677">
    <property type="entry name" value="Nucleotide-bd_a/b_plait_sf"/>
</dbReference>
<accession>X6L9C2</accession>
<feature type="non-terminal residue" evidence="1">
    <location>
        <position position="1"/>
    </location>
</feature>
<name>X6L9C2_RETFI</name>
<evidence type="ECO:0000313" key="2">
    <source>
        <dbReference type="Proteomes" id="UP000023152"/>
    </source>
</evidence>
<dbReference type="Proteomes" id="UP000023152">
    <property type="component" value="Unassembled WGS sequence"/>
</dbReference>
<dbReference type="AlphaFoldDB" id="X6L9C2"/>
<evidence type="ECO:0008006" key="3">
    <source>
        <dbReference type="Google" id="ProtNLM"/>
    </source>
</evidence>
<organism evidence="1 2">
    <name type="scientific">Reticulomyxa filosa</name>
    <dbReference type="NCBI Taxonomy" id="46433"/>
    <lineage>
        <taxon>Eukaryota</taxon>
        <taxon>Sar</taxon>
        <taxon>Rhizaria</taxon>
        <taxon>Retaria</taxon>
        <taxon>Foraminifera</taxon>
        <taxon>Monothalamids</taxon>
        <taxon>Reticulomyxidae</taxon>
        <taxon>Reticulomyxa</taxon>
    </lineage>
</organism>
<dbReference type="SUPFAM" id="SSF54928">
    <property type="entry name" value="RNA-binding domain, RBD"/>
    <property type="match status" value="1"/>
</dbReference>
<gene>
    <name evidence="1" type="ORF">RFI_39384</name>
</gene>
<dbReference type="EMBL" id="ASPP01047549">
    <property type="protein sequence ID" value="ETN98133.1"/>
    <property type="molecule type" value="Genomic_DNA"/>
</dbReference>
<protein>
    <recommendedName>
        <fullName evidence="3">RRM domain-containing protein</fullName>
    </recommendedName>
</protein>
<dbReference type="InterPro" id="IPR035979">
    <property type="entry name" value="RBD_domain_sf"/>
</dbReference>
<dbReference type="Gene3D" id="3.30.70.330">
    <property type="match status" value="1"/>
</dbReference>